<reference evidence="2 3" key="1">
    <citation type="journal article" date="2012" name="J. Bacteriol.">
        <title>Complete genome sequences of Desulfosporosinus orientis DSM765T, Desulfosporosinus youngiae DSM17734T, Desulfosporosinus meridiei DSM13257T, and Desulfosporosinus acidiphilus DSM22704T.</title>
        <authorList>
            <person name="Pester M."/>
            <person name="Brambilla E."/>
            <person name="Alazard D."/>
            <person name="Rattei T."/>
            <person name="Weinmaier T."/>
            <person name="Han J."/>
            <person name="Lucas S."/>
            <person name="Lapidus A."/>
            <person name="Cheng J.F."/>
            <person name="Goodwin L."/>
            <person name="Pitluck S."/>
            <person name="Peters L."/>
            <person name="Ovchinnikova G."/>
            <person name="Teshima H."/>
            <person name="Detter J.C."/>
            <person name="Han C.S."/>
            <person name="Tapia R."/>
            <person name="Land M.L."/>
            <person name="Hauser L."/>
            <person name="Kyrpides N.C."/>
            <person name="Ivanova N.N."/>
            <person name="Pagani I."/>
            <person name="Huntmann M."/>
            <person name="Wei C.L."/>
            <person name="Davenport K.W."/>
            <person name="Daligault H."/>
            <person name="Chain P.S."/>
            <person name="Chen A."/>
            <person name="Mavromatis K."/>
            <person name="Markowitz V."/>
            <person name="Szeto E."/>
            <person name="Mikhailova N."/>
            <person name="Pati A."/>
            <person name="Wagner M."/>
            <person name="Woyke T."/>
            <person name="Ollivier B."/>
            <person name="Klenk H.P."/>
            <person name="Spring S."/>
            <person name="Loy A."/>
        </authorList>
    </citation>
    <scope>NUCLEOTIDE SEQUENCE [LARGE SCALE GENOMIC DNA]</scope>
    <source>
        <strain evidence="3">DSM 22704 / JCM 16185 / SJ4</strain>
    </source>
</reference>
<sequence length="86" mass="9347">MMSGQAASPTPFTQHSEAGPLDCAGATPNHRVVPDVNHGFAYPTQPSWALPPLHEMGSLLWAKLPFFRVYSVWGSFSESIVFGCKV</sequence>
<proteinExistence type="predicted"/>
<feature type="region of interest" description="Disordered" evidence="1">
    <location>
        <begin position="1"/>
        <end position="26"/>
    </location>
</feature>
<keyword evidence="3" id="KW-1185">Reference proteome</keyword>
<dbReference type="AlphaFoldDB" id="I4D9Y8"/>
<dbReference type="STRING" id="646529.Desaci_3731"/>
<gene>
    <name evidence="2" type="ordered locus">Desaci_3731</name>
</gene>
<evidence type="ECO:0000313" key="3">
    <source>
        <dbReference type="Proteomes" id="UP000002892"/>
    </source>
</evidence>
<evidence type="ECO:0000313" key="2">
    <source>
        <dbReference type="EMBL" id="AFM42612.1"/>
    </source>
</evidence>
<protein>
    <submittedName>
        <fullName evidence="2">Uncharacterized protein</fullName>
    </submittedName>
</protein>
<accession>I4D9Y8</accession>
<dbReference type="Proteomes" id="UP000002892">
    <property type="component" value="Chromosome"/>
</dbReference>
<name>I4D9Y8_DESAJ</name>
<dbReference type="HOGENOM" id="CLU_2492722_0_0_9"/>
<dbReference type="KEGG" id="dai:Desaci_3731"/>
<feature type="compositionally biased region" description="Polar residues" evidence="1">
    <location>
        <begin position="1"/>
        <end position="16"/>
    </location>
</feature>
<evidence type="ECO:0000256" key="1">
    <source>
        <dbReference type="SAM" id="MobiDB-lite"/>
    </source>
</evidence>
<dbReference type="EMBL" id="CP003639">
    <property type="protein sequence ID" value="AFM42612.1"/>
    <property type="molecule type" value="Genomic_DNA"/>
</dbReference>
<organism evidence="2 3">
    <name type="scientific">Desulfosporosinus acidiphilus (strain DSM 22704 / JCM 16185 / SJ4)</name>
    <dbReference type="NCBI Taxonomy" id="646529"/>
    <lineage>
        <taxon>Bacteria</taxon>
        <taxon>Bacillati</taxon>
        <taxon>Bacillota</taxon>
        <taxon>Clostridia</taxon>
        <taxon>Eubacteriales</taxon>
        <taxon>Desulfitobacteriaceae</taxon>
        <taxon>Desulfosporosinus</taxon>
    </lineage>
</organism>